<dbReference type="HOGENOM" id="CLU_046006_11_1_11"/>
<keyword evidence="3" id="KW-0223">Dioxygenase</keyword>
<feature type="region of interest" description="Disordered" evidence="1">
    <location>
        <begin position="99"/>
        <end position="119"/>
    </location>
</feature>
<dbReference type="InterPro" id="IPR029068">
    <property type="entry name" value="Glyas_Bleomycin-R_OHBP_Dase"/>
</dbReference>
<dbReference type="STRING" id="1249481.D641_0102100"/>
<proteinExistence type="predicted"/>
<dbReference type="InterPro" id="IPR037523">
    <property type="entry name" value="VOC_core"/>
</dbReference>
<comment type="caution">
    <text evidence="3">The sequence shown here is derived from an EMBL/GenBank/DDBJ whole genome shotgun (WGS) entry which is preliminary data.</text>
</comment>
<evidence type="ECO:0000313" key="4">
    <source>
        <dbReference type="Proteomes" id="UP000019754"/>
    </source>
</evidence>
<dbReference type="Gene3D" id="3.30.720.120">
    <property type="match status" value="1"/>
</dbReference>
<dbReference type="GO" id="GO:0051213">
    <property type="term" value="F:dioxygenase activity"/>
    <property type="evidence" value="ECO:0007669"/>
    <property type="project" value="UniProtKB-KW"/>
</dbReference>
<gene>
    <name evidence="3" type="ORF">D641_0102100</name>
</gene>
<keyword evidence="3" id="KW-0560">Oxidoreductase</keyword>
<accession>A0A022L3J7</accession>
<dbReference type="AlphaFoldDB" id="A0A022L3J7"/>
<dbReference type="Proteomes" id="UP000019754">
    <property type="component" value="Unassembled WGS sequence"/>
</dbReference>
<dbReference type="OrthoDB" id="9809391at2"/>
<keyword evidence="4" id="KW-1185">Reference proteome</keyword>
<sequence>MTTPQLYHCLRYTDPDRAIAFLTALGFTEKLLVRDPEDPGIIHHAQFQWRDHGGLMFGSVRGDEEETAPWFRPGTSVCSLVVGSDEEVDETVRRGIEAGGRLVDPPSNPPHGGRTAGILDHDGNYWNIDSYPGA</sequence>
<evidence type="ECO:0000256" key="1">
    <source>
        <dbReference type="SAM" id="MobiDB-lite"/>
    </source>
</evidence>
<evidence type="ECO:0000259" key="2">
    <source>
        <dbReference type="PROSITE" id="PS51819"/>
    </source>
</evidence>
<dbReference type="SUPFAM" id="SSF54593">
    <property type="entry name" value="Glyoxalase/Bleomycin resistance protein/Dihydroxybiphenyl dioxygenase"/>
    <property type="match status" value="1"/>
</dbReference>
<reference evidence="3 4" key="1">
    <citation type="journal article" date="2013" name="Genome Announc.">
        <title>Draft genome sequence of an Actinobacterium, Brachybacterium muris strain UCD-AY4.</title>
        <authorList>
            <person name="Lo J.R."/>
            <person name="Lang J.M."/>
            <person name="Darling A.E."/>
            <person name="Eisen J.A."/>
            <person name="Coil D.A."/>
        </authorList>
    </citation>
    <scope>NUCLEOTIDE SEQUENCE [LARGE SCALE GENOMIC DNA]</scope>
    <source>
        <strain evidence="3 4">UCD-AY4</strain>
    </source>
</reference>
<organism evidence="3 4">
    <name type="scientific">Brachybacterium muris UCD-AY4</name>
    <dbReference type="NCBI Taxonomy" id="1249481"/>
    <lineage>
        <taxon>Bacteria</taxon>
        <taxon>Bacillati</taxon>
        <taxon>Actinomycetota</taxon>
        <taxon>Actinomycetes</taxon>
        <taxon>Micrococcales</taxon>
        <taxon>Dermabacteraceae</taxon>
        <taxon>Brachybacterium</taxon>
    </lineage>
</organism>
<protein>
    <submittedName>
        <fullName evidence="3">Glyoxalase/bleomycin resistance protein/dioxygenase</fullName>
    </submittedName>
</protein>
<dbReference type="PROSITE" id="PS51819">
    <property type="entry name" value="VOC"/>
    <property type="match status" value="1"/>
</dbReference>
<dbReference type="InterPro" id="IPR004360">
    <property type="entry name" value="Glyas_Fos-R_dOase_dom"/>
</dbReference>
<dbReference type="EMBL" id="AORC01000003">
    <property type="protein sequence ID" value="EYT50637.1"/>
    <property type="molecule type" value="Genomic_DNA"/>
</dbReference>
<dbReference type="Gene3D" id="3.30.720.110">
    <property type="match status" value="1"/>
</dbReference>
<dbReference type="Pfam" id="PF00903">
    <property type="entry name" value="Glyoxalase"/>
    <property type="match status" value="1"/>
</dbReference>
<evidence type="ECO:0000313" key="3">
    <source>
        <dbReference type="EMBL" id="EYT50637.1"/>
    </source>
</evidence>
<dbReference type="RefSeq" id="WP_017822142.1">
    <property type="nucleotide sequence ID" value="NZ_AORC01000003.1"/>
</dbReference>
<name>A0A022L3J7_9MICO</name>
<feature type="domain" description="VOC" evidence="2">
    <location>
        <begin position="3"/>
        <end position="131"/>
    </location>
</feature>